<dbReference type="NCBIfam" id="NF005559">
    <property type="entry name" value="PRK07231.1"/>
    <property type="match status" value="1"/>
</dbReference>
<sequence>MRASLPVAGNSSGVLAGKSALITGASSGIGAAAARVFCREGARVTLVARREPELAALTAELTAAGHQAQYVVADVTRAGDAVRAVAAAVEAYDRLDVAFNNAGLGALPGPMHLQDDKVYDEVMDVNVRGVWNCMRAELTAMLESGGGAIVNNSSTAGLVATAAGSPYIASKHAVIGLTKAAAKEYAQHRIRVNALATGATRSEMITGWMAEDPAREPAMAQKAMLRRLAETEEIAEAAVWLCADRSSYVTGTTLAVDGGRLSH</sequence>
<dbReference type="PRINTS" id="PR00081">
    <property type="entry name" value="GDHRDH"/>
</dbReference>
<protein>
    <submittedName>
        <fullName evidence="1">Glucose 1-dehydrogenase</fullName>
        <ecNumber evidence="1">1.1.1.47</ecNumber>
    </submittedName>
</protein>
<geneLocation type="plasmid" evidence="1 2">
    <name>unnamed1</name>
</geneLocation>
<dbReference type="GO" id="GO:0047936">
    <property type="term" value="F:glucose 1-dehydrogenase [NAD(P)+] activity"/>
    <property type="evidence" value="ECO:0007669"/>
    <property type="project" value="UniProtKB-EC"/>
</dbReference>
<keyword evidence="1" id="KW-0560">Oxidoreductase</keyword>
<dbReference type="Gene3D" id="3.40.50.720">
    <property type="entry name" value="NAD(P)-binding Rossmann-like Domain"/>
    <property type="match status" value="1"/>
</dbReference>
<dbReference type="Pfam" id="PF13561">
    <property type="entry name" value="adh_short_C2"/>
    <property type="match status" value="1"/>
</dbReference>
<evidence type="ECO:0000313" key="1">
    <source>
        <dbReference type="EMBL" id="WUO51237.1"/>
    </source>
</evidence>
<organism evidence="1 2">
    <name type="scientific">Streptomyces goshikiensis</name>
    <dbReference type="NCBI Taxonomy" id="1942"/>
    <lineage>
        <taxon>Bacteria</taxon>
        <taxon>Bacillati</taxon>
        <taxon>Actinomycetota</taxon>
        <taxon>Actinomycetes</taxon>
        <taxon>Kitasatosporales</taxon>
        <taxon>Streptomycetaceae</taxon>
        <taxon>Streptomyces</taxon>
    </lineage>
</organism>
<dbReference type="Proteomes" id="UP001432075">
    <property type="component" value="Plasmid unnamed1"/>
</dbReference>
<proteinExistence type="predicted"/>
<dbReference type="RefSeq" id="WP_234377558.1">
    <property type="nucleotide sequence ID" value="NZ_CP108058.1"/>
</dbReference>
<gene>
    <name evidence="1" type="ORF">OHU17_35800</name>
</gene>
<name>A0ABZ1RWH2_9ACTN</name>
<dbReference type="PRINTS" id="PR00080">
    <property type="entry name" value="SDRFAMILY"/>
</dbReference>
<keyword evidence="2" id="KW-1185">Reference proteome</keyword>
<dbReference type="PANTHER" id="PTHR42820:SF1">
    <property type="entry name" value="SHORT-CHAIN DEHYDROGENASE_REDUCTASE FAMILY PROTEIN"/>
    <property type="match status" value="1"/>
</dbReference>
<dbReference type="EMBL" id="CP108058">
    <property type="protein sequence ID" value="WUO51237.1"/>
    <property type="molecule type" value="Genomic_DNA"/>
</dbReference>
<accession>A0ABZ1RWH2</accession>
<evidence type="ECO:0000313" key="2">
    <source>
        <dbReference type="Proteomes" id="UP001432075"/>
    </source>
</evidence>
<dbReference type="InterPro" id="IPR036291">
    <property type="entry name" value="NAD(P)-bd_dom_sf"/>
</dbReference>
<reference evidence="1" key="1">
    <citation type="submission" date="2022-10" db="EMBL/GenBank/DDBJ databases">
        <title>The complete genomes of actinobacterial strains from the NBC collection.</title>
        <authorList>
            <person name="Joergensen T.S."/>
            <person name="Alvarez Arevalo M."/>
            <person name="Sterndorff E.B."/>
            <person name="Faurdal D."/>
            <person name="Vuksanovic O."/>
            <person name="Mourched A.-S."/>
            <person name="Charusanti P."/>
            <person name="Shaw S."/>
            <person name="Blin K."/>
            <person name="Weber T."/>
        </authorList>
    </citation>
    <scope>NUCLEOTIDE SEQUENCE</scope>
    <source>
        <strain evidence="1">NBC_00283</strain>
        <plasmid evidence="1">unnamed1</plasmid>
    </source>
</reference>
<dbReference type="InterPro" id="IPR002347">
    <property type="entry name" value="SDR_fam"/>
</dbReference>
<dbReference type="CDD" id="cd05233">
    <property type="entry name" value="SDR_c"/>
    <property type="match status" value="1"/>
</dbReference>
<keyword evidence="1" id="KW-0614">Plasmid</keyword>
<dbReference type="SUPFAM" id="SSF51735">
    <property type="entry name" value="NAD(P)-binding Rossmann-fold domains"/>
    <property type="match status" value="1"/>
</dbReference>
<dbReference type="PANTHER" id="PTHR42820">
    <property type="entry name" value="SHORT-CHAIN DEHYDROGENASE REDUCTASE"/>
    <property type="match status" value="1"/>
</dbReference>
<dbReference type="EC" id="1.1.1.47" evidence="1"/>